<accession>A0A502ES66</accession>
<proteinExistence type="predicted"/>
<organism evidence="1 2">
    <name type="scientific">Flavobacterium pectinovorum</name>
    <dbReference type="NCBI Taxonomy" id="29533"/>
    <lineage>
        <taxon>Bacteria</taxon>
        <taxon>Pseudomonadati</taxon>
        <taxon>Bacteroidota</taxon>
        <taxon>Flavobacteriia</taxon>
        <taxon>Flavobacteriales</taxon>
        <taxon>Flavobacteriaceae</taxon>
        <taxon>Flavobacterium</taxon>
    </lineage>
</organism>
<name>A0A502ES66_9FLAO</name>
<sequence>MHKKYKITIPEPCQENWDKMIPNKNGRFCMSCSKTVIDFTLMLPDEVQHFFIQNQNKSICGRFKNEQLETVTIQIPSQVLYTQINYHKMFLLALFIAMGTTLFSCQNKDGNKQKIDKIEVVADSLTEKNISVKAIAVKENDSIPSPPTPPGLKTNTQKDPEIYHSMITGEIVPIDQNENSSKNAIDYDTVFNAAVLDVSPNPKGGMKQFYSFVNNNYVIPNKTEIYNAKIYVSFIIEKDGSLSTFKIRRDAGPGTGEEAIRVLKMSPKWNPGKLNNHLVRTSCNLPISFKQ</sequence>
<comment type="caution">
    <text evidence="1">The sequence shown here is derived from an EMBL/GenBank/DDBJ whole genome shotgun (WGS) entry which is preliminary data.</text>
</comment>
<keyword evidence="2" id="KW-1185">Reference proteome</keyword>
<dbReference type="Gene3D" id="3.30.1150.10">
    <property type="match status" value="1"/>
</dbReference>
<dbReference type="EMBL" id="RCZH01000008">
    <property type="protein sequence ID" value="TPG39340.1"/>
    <property type="molecule type" value="Genomic_DNA"/>
</dbReference>
<evidence type="ECO:0000313" key="2">
    <source>
        <dbReference type="Proteomes" id="UP000319700"/>
    </source>
</evidence>
<dbReference type="SUPFAM" id="SSF74653">
    <property type="entry name" value="TolA/TonB C-terminal domain"/>
    <property type="match status" value="1"/>
</dbReference>
<evidence type="ECO:0000313" key="1">
    <source>
        <dbReference type="EMBL" id="TPG39340.1"/>
    </source>
</evidence>
<dbReference type="Proteomes" id="UP000319700">
    <property type="component" value="Unassembled WGS sequence"/>
</dbReference>
<dbReference type="OrthoDB" id="1095452at2"/>
<dbReference type="AlphaFoldDB" id="A0A502ES66"/>
<reference evidence="1 2" key="1">
    <citation type="journal article" date="2019" name="Environ. Microbiol.">
        <title>Species interactions and distinct microbial communities in high Arctic permafrost affected cryosols are associated with the CH4 and CO2 gas fluxes.</title>
        <authorList>
            <person name="Altshuler I."/>
            <person name="Hamel J."/>
            <person name="Turney S."/>
            <person name="Magnuson E."/>
            <person name="Levesque R."/>
            <person name="Greer C."/>
            <person name="Whyte L.G."/>
        </authorList>
    </citation>
    <scope>NUCLEOTIDE SEQUENCE [LARGE SCALE GENOMIC DNA]</scope>
    <source>
        <strain evidence="1 2">42</strain>
    </source>
</reference>
<evidence type="ECO:0008006" key="3">
    <source>
        <dbReference type="Google" id="ProtNLM"/>
    </source>
</evidence>
<gene>
    <name evidence="1" type="ORF">EAH81_13930</name>
</gene>
<protein>
    <recommendedName>
        <fullName evidence="3">TonB C-terminal domain-containing protein</fullName>
    </recommendedName>
</protein>
<dbReference type="RefSeq" id="WP_140507970.1">
    <property type="nucleotide sequence ID" value="NZ_RCZH01000008.1"/>
</dbReference>